<dbReference type="Pfam" id="PF17768">
    <property type="entry name" value="RecJ_OB"/>
    <property type="match status" value="1"/>
</dbReference>
<dbReference type="InterPro" id="IPR003156">
    <property type="entry name" value="DHHA1_dom"/>
</dbReference>
<evidence type="ECO:0000256" key="5">
    <source>
        <dbReference type="ARBA" id="ARBA00022839"/>
    </source>
</evidence>
<dbReference type="Gene3D" id="3.10.310.30">
    <property type="match status" value="1"/>
</dbReference>
<evidence type="ECO:0000256" key="4">
    <source>
        <dbReference type="ARBA" id="ARBA00022801"/>
    </source>
</evidence>
<dbReference type="GO" id="GO:0006281">
    <property type="term" value="P:DNA repair"/>
    <property type="evidence" value="ECO:0007669"/>
    <property type="project" value="InterPro"/>
</dbReference>
<evidence type="ECO:0000256" key="3">
    <source>
        <dbReference type="ARBA" id="ARBA00022722"/>
    </source>
</evidence>
<evidence type="ECO:0000313" key="10">
    <source>
        <dbReference type="Proteomes" id="UP000294678"/>
    </source>
</evidence>
<dbReference type="RefSeq" id="WP_134112672.1">
    <property type="nucleotide sequence ID" value="NZ_SOBG01000003.1"/>
</dbReference>
<dbReference type="InterPro" id="IPR038763">
    <property type="entry name" value="DHH_sf"/>
</dbReference>
<dbReference type="InterPro" id="IPR004610">
    <property type="entry name" value="RecJ"/>
</dbReference>
<evidence type="ECO:0000256" key="2">
    <source>
        <dbReference type="ARBA" id="ARBA00019841"/>
    </source>
</evidence>
<dbReference type="NCBIfam" id="TIGR00644">
    <property type="entry name" value="recJ"/>
    <property type="match status" value="1"/>
</dbReference>
<dbReference type="SUPFAM" id="SSF64182">
    <property type="entry name" value="DHH phosphoesterases"/>
    <property type="match status" value="1"/>
</dbReference>
<evidence type="ECO:0000259" key="8">
    <source>
        <dbReference type="Pfam" id="PF17768"/>
    </source>
</evidence>
<dbReference type="EMBL" id="SOBG01000003">
    <property type="protein sequence ID" value="TDT71405.1"/>
    <property type="molecule type" value="Genomic_DNA"/>
</dbReference>
<dbReference type="InterPro" id="IPR041122">
    <property type="entry name" value="RecJ_OB"/>
</dbReference>
<feature type="domain" description="DHHA1" evidence="7">
    <location>
        <begin position="346"/>
        <end position="441"/>
    </location>
</feature>
<dbReference type="GO" id="GO:0003676">
    <property type="term" value="F:nucleic acid binding"/>
    <property type="evidence" value="ECO:0007669"/>
    <property type="project" value="InterPro"/>
</dbReference>
<protein>
    <recommendedName>
        <fullName evidence="2">Single-stranded-DNA-specific exonuclease RecJ</fullName>
    </recommendedName>
</protein>
<dbReference type="Gene3D" id="3.90.1640.30">
    <property type="match status" value="1"/>
</dbReference>
<evidence type="ECO:0000256" key="1">
    <source>
        <dbReference type="ARBA" id="ARBA00005915"/>
    </source>
</evidence>
<comment type="caution">
    <text evidence="9">The sequence shown here is derived from an EMBL/GenBank/DDBJ whole genome shotgun (WGS) entry which is preliminary data.</text>
</comment>
<dbReference type="PANTHER" id="PTHR30255">
    <property type="entry name" value="SINGLE-STRANDED-DNA-SPECIFIC EXONUCLEASE RECJ"/>
    <property type="match status" value="1"/>
</dbReference>
<dbReference type="AlphaFoldDB" id="A0AA46DZ02"/>
<dbReference type="GO" id="GO:0006310">
    <property type="term" value="P:DNA recombination"/>
    <property type="evidence" value="ECO:0007669"/>
    <property type="project" value="InterPro"/>
</dbReference>
<evidence type="ECO:0000259" key="6">
    <source>
        <dbReference type="Pfam" id="PF01368"/>
    </source>
</evidence>
<dbReference type="PANTHER" id="PTHR30255:SF2">
    <property type="entry name" value="SINGLE-STRANDED-DNA-SPECIFIC EXONUCLEASE RECJ"/>
    <property type="match status" value="1"/>
</dbReference>
<name>A0AA46DZ02_9FUSO</name>
<organism evidence="9 10">
    <name type="scientific">Hypnocyclicus thermotrophus</name>
    <dbReference type="NCBI Taxonomy" id="1627895"/>
    <lineage>
        <taxon>Bacteria</taxon>
        <taxon>Fusobacteriati</taxon>
        <taxon>Fusobacteriota</taxon>
        <taxon>Fusobacteriia</taxon>
        <taxon>Fusobacteriales</taxon>
        <taxon>Fusobacteriaceae</taxon>
        <taxon>Hypnocyclicus</taxon>
    </lineage>
</organism>
<gene>
    <name evidence="9" type="ORF">EV215_0778</name>
</gene>
<accession>A0AA46DZ02</accession>
<evidence type="ECO:0000259" key="7">
    <source>
        <dbReference type="Pfam" id="PF02272"/>
    </source>
</evidence>
<dbReference type="InterPro" id="IPR051673">
    <property type="entry name" value="SSDNA_exonuclease_RecJ"/>
</dbReference>
<comment type="similarity">
    <text evidence="1">Belongs to the RecJ family.</text>
</comment>
<keyword evidence="3" id="KW-0540">Nuclease</keyword>
<keyword evidence="5 9" id="KW-0269">Exonuclease</keyword>
<dbReference type="Pfam" id="PF01368">
    <property type="entry name" value="DHH"/>
    <property type="match status" value="1"/>
</dbReference>
<keyword evidence="4" id="KW-0378">Hydrolase</keyword>
<dbReference type="Proteomes" id="UP000294678">
    <property type="component" value="Unassembled WGS sequence"/>
</dbReference>
<feature type="domain" description="RecJ OB" evidence="8">
    <location>
        <begin position="454"/>
        <end position="561"/>
    </location>
</feature>
<sequence length="859" mass="100343">MLTTKWIENKKHFKTFENIDLDNEIIDLLLNRGIDDEKKITKFINSNLENISTPFSLKDVDKGVELIFNAIKNKKNIWIYGDYDVDGITSTSLSYLSLKEIYDNVFYYIPLRDEGYGLNKEALEYIKKEGGDLVITVDCGISSIDEVDFANSIELDIIITDHHEINNKLPNAKAVINPKRDENEFEFKYLAGVGTVFMLLYGLYIKLGIKNEIFKFIDIVAIGTVADIVPLVEENRIFVKHGLKKLRDTKNIGLKKLLKNIYGEYKNKELDTYDIGFIIAPVFNAAGRLEDAKKAVRLIITNSETEAEYLSKELIEQNNERKDIQNTILEKVEKDIISRGLDKRGAIVSYSRDYHHGIIGIVASKIVDKYYKPTIIMEVKETEKIAVASCRSIENFNIMDALNSMKEVFLKYGGHAGAAGFSIEIDKITEFENKLDEYCKKILGKDDYIKPLKIDRELIIDKISFEFFEKLKLLKPFGFSNPNPIFSIRNIRVTNVRLIGKEKTHLMFDIIKESIYIRNLVWFNNGHMKDNLELNKFYNIAVKLKQEMYKDKYYIKLYVEDIKESDGKDNKIKNYIDKYNLNFPLKSVFYTKEKLDINDNLAIEFDEEFAKIKNGFKIVGFLNKDIFNNLIYLKKNFNFNYIIKIKKIEEKEANYNIFIEIDRDYNFNSFSIKEANIFNDIKKFLISDFEYNSFQKKVLGAIFKDKKTVLAVTKYGRGIDTIYLTLAIYLKTVKEKKILLITKDKKSKFLKNYLDISNEYIKGYDFYIYDNINPKDFIKNSLVISYSDIDNIDNRYFFIKDSINEKNIVILTEDELIRKGFDEDNIYTKKIPILEKKHIVNLLKTKEIIYGTRDLRALL</sequence>
<keyword evidence="10" id="KW-1185">Reference proteome</keyword>
<proteinExistence type="inferred from homology"/>
<feature type="domain" description="DDH" evidence="6">
    <location>
        <begin position="76"/>
        <end position="224"/>
    </location>
</feature>
<evidence type="ECO:0000313" key="9">
    <source>
        <dbReference type="EMBL" id="TDT71405.1"/>
    </source>
</evidence>
<reference evidence="9 10" key="1">
    <citation type="submission" date="2019-03" db="EMBL/GenBank/DDBJ databases">
        <title>Genomic Encyclopedia of Type Strains, Phase IV (KMG-IV): sequencing the most valuable type-strain genomes for metagenomic binning, comparative biology and taxonomic classification.</title>
        <authorList>
            <person name="Goeker M."/>
        </authorList>
    </citation>
    <scope>NUCLEOTIDE SEQUENCE [LARGE SCALE GENOMIC DNA]</scope>
    <source>
        <strain evidence="9 10">DSM 100055</strain>
    </source>
</reference>
<dbReference type="GO" id="GO:0008409">
    <property type="term" value="F:5'-3' exonuclease activity"/>
    <property type="evidence" value="ECO:0007669"/>
    <property type="project" value="InterPro"/>
</dbReference>
<dbReference type="Pfam" id="PF02272">
    <property type="entry name" value="DHHA1"/>
    <property type="match status" value="1"/>
</dbReference>
<dbReference type="InterPro" id="IPR001667">
    <property type="entry name" value="DDH_dom"/>
</dbReference>